<evidence type="ECO:0000313" key="4">
    <source>
        <dbReference type="Proteomes" id="UP000011087"/>
    </source>
</evidence>
<evidence type="ECO:0000313" key="2">
    <source>
        <dbReference type="EMBL" id="EKX51056.1"/>
    </source>
</evidence>
<name>L1JR63_GUITC</name>
<reference evidence="3" key="3">
    <citation type="submission" date="2016-03" db="UniProtKB">
        <authorList>
            <consortium name="EnsemblProtists"/>
        </authorList>
    </citation>
    <scope>IDENTIFICATION</scope>
</reference>
<dbReference type="EnsemblProtists" id="EKX51056">
    <property type="protein sequence ID" value="EKX51056"/>
    <property type="gene ID" value="GUITHDRAFT_134590"/>
</dbReference>
<evidence type="ECO:0000256" key="1">
    <source>
        <dbReference type="SAM" id="MobiDB-lite"/>
    </source>
</evidence>
<proteinExistence type="predicted"/>
<dbReference type="GeneID" id="17308013"/>
<dbReference type="AlphaFoldDB" id="L1JR63"/>
<dbReference type="HOGENOM" id="CLU_1130850_0_0_1"/>
<dbReference type="EMBL" id="JH992976">
    <property type="protein sequence ID" value="EKX51056.1"/>
    <property type="molecule type" value="Genomic_DNA"/>
</dbReference>
<dbReference type="KEGG" id="gtt:GUITHDRAFT_134590"/>
<evidence type="ECO:0000313" key="3">
    <source>
        <dbReference type="EnsemblProtists" id="EKX51056"/>
    </source>
</evidence>
<dbReference type="PaxDb" id="55529-EKX51056"/>
<gene>
    <name evidence="2" type="ORF">GUITHDRAFT_134590</name>
</gene>
<feature type="compositionally biased region" description="Polar residues" evidence="1">
    <location>
        <begin position="216"/>
        <end position="230"/>
    </location>
</feature>
<feature type="region of interest" description="Disordered" evidence="1">
    <location>
        <begin position="181"/>
        <end position="230"/>
    </location>
</feature>
<reference evidence="2 4" key="1">
    <citation type="journal article" date="2012" name="Nature">
        <title>Algal genomes reveal evolutionary mosaicism and the fate of nucleomorphs.</title>
        <authorList>
            <consortium name="DOE Joint Genome Institute"/>
            <person name="Curtis B.A."/>
            <person name="Tanifuji G."/>
            <person name="Burki F."/>
            <person name="Gruber A."/>
            <person name="Irimia M."/>
            <person name="Maruyama S."/>
            <person name="Arias M.C."/>
            <person name="Ball S.G."/>
            <person name="Gile G.H."/>
            <person name="Hirakawa Y."/>
            <person name="Hopkins J.F."/>
            <person name="Kuo A."/>
            <person name="Rensing S.A."/>
            <person name="Schmutz J."/>
            <person name="Symeonidi A."/>
            <person name="Elias M."/>
            <person name="Eveleigh R.J."/>
            <person name="Herman E.K."/>
            <person name="Klute M.J."/>
            <person name="Nakayama T."/>
            <person name="Obornik M."/>
            <person name="Reyes-Prieto A."/>
            <person name="Armbrust E.V."/>
            <person name="Aves S.J."/>
            <person name="Beiko R.G."/>
            <person name="Coutinho P."/>
            <person name="Dacks J.B."/>
            <person name="Durnford D.G."/>
            <person name="Fast N.M."/>
            <person name="Green B.R."/>
            <person name="Grisdale C.J."/>
            <person name="Hempel F."/>
            <person name="Henrissat B."/>
            <person name="Hoppner M.P."/>
            <person name="Ishida K."/>
            <person name="Kim E."/>
            <person name="Koreny L."/>
            <person name="Kroth P.G."/>
            <person name="Liu Y."/>
            <person name="Malik S.B."/>
            <person name="Maier U.G."/>
            <person name="McRose D."/>
            <person name="Mock T."/>
            <person name="Neilson J.A."/>
            <person name="Onodera N.T."/>
            <person name="Poole A.M."/>
            <person name="Pritham E.J."/>
            <person name="Richards T.A."/>
            <person name="Rocap G."/>
            <person name="Roy S.W."/>
            <person name="Sarai C."/>
            <person name="Schaack S."/>
            <person name="Shirato S."/>
            <person name="Slamovits C.H."/>
            <person name="Spencer D.F."/>
            <person name="Suzuki S."/>
            <person name="Worden A.Z."/>
            <person name="Zauner S."/>
            <person name="Barry K."/>
            <person name="Bell C."/>
            <person name="Bharti A.K."/>
            <person name="Crow J.A."/>
            <person name="Grimwood J."/>
            <person name="Kramer R."/>
            <person name="Lindquist E."/>
            <person name="Lucas S."/>
            <person name="Salamov A."/>
            <person name="McFadden G.I."/>
            <person name="Lane C.E."/>
            <person name="Keeling P.J."/>
            <person name="Gray M.W."/>
            <person name="Grigoriev I.V."/>
            <person name="Archibald J.M."/>
        </authorList>
    </citation>
    <scope>NUCLEOTIDE SEQUENCE</scope>
    <source>
        <strain evidence="2 4">CCMP2712</strain>
    </source>
</reference>
<sequence length="246" mass="26517">MPYRRRDGKQHVIVSIPEGAVPGQTMQATSPEGFNFAFQVPAGVGPGGLIQVEIPQALQQQRRLIQVKVPEGVIAGQEIQSPGLCPQRDEVQVLRAQRSSRHAPPPDQISELTGATAGGTIFVMLPEQQQSAESMAGGQLSVVIPPDAKPGQRLQALAPDGSSFFFEVPSQVSPQHTIIVTLPPKNNQPNQNQNHNHNHHSQQPQQQNPPIAASVRGTSNAQEGESSSWTDDYLHDLPVCILIAVD</sequence>
<dbReference type="Proteomes" id="UP000011087">
    <property type="component" value="Unassembled WGS sequence"/>
</dbReference>
<accession>L1JR63</accession>
<organism evidence="2">
    <name type="scientific">Guillardia theta (strain CCMP2712)</name>
    <name type="common">Cryptophyte</name>
    <dbReference type="NCBI Taxonomy" id="905079"/>
    <lineage>
        <taxon>Eukaryota</taxon>
        <taxon>Cryptophyceae</taxon>
        <taxon>Pyrenomonadales</taxon>
        <taxon>Geminigeraceae</taxon>
        <taxon>Guillardia</taxon>
    </lineage>
</organism>
<keyword evidence="4" id="KW-1185">Reference proteome</keyword>
<dbReference type="RefSeq" id="XP_005838036.1">
    <property type="nucleotide sequence ID" value="XM_005837979.1"/>
</dbReference>
<feature type="compositionally biased region" description="Low complexity" evidence="1">
    <location>
        <begin position="187"/>
        <end position="210"/>
    </location>
</feature>
<protein>
    <submittedName>
        <fullName evidence="2 3">Uncharacterized protein</fullName>
    </submittedName>
</protein>
<reference evidence="4" key="2">
    <citation type="submission" date="2012-11" db="EMBL/GenBank/DDBJ databases">
        <authorList>
            <person name="Kuo A."/>
            <person name="Curtis B.A."/>
            <person name="Tanifuji G."/>
            <person name="Burki F."/>
            <person name="Gruber A."/>
            <person name="Irimia M."/>
            <person name="Maruyama S."/>
            <person name="Arias M.C."/>
            <person name="Ball S.G."/>
            <person name="Gile G.H."/>
            <person name="Hirakawa Y."/>
            <person name="Hopkins J.F."/>
            <person name="Rensing S.A."/>
            <person name="Schmutz J."/>
            <person name="Symeonidi A."/>
            <person name="Elias M."/>
            <person name="Eveleigh R.J."/>
            <person name="Herman E.K."/>
            <person name="Klute M.J."/>
            <person name="Nakayama T."/>
            <person name="Obornik M."/>
            <person name="Reyes-Prieto A."/>
            <person name="Armbrust E.V."/>
            <person name="Aves S.J."/>
            <person name="Beiko R.G."/>
            <person name="Coutinho P."/>
            <person name="Dacks J.B."/>
            <person name="Durnford D.G."/>
            <person name="Fast N.M."/>
            <person name="Green B.R."/>
            <person name="Grisdale C."/>
            <person name="Hempe F."/>
            <person name="Henrissat B."/>
            <person name="Hoppner M.P."/>
            <person name="Ishida K.-I."/>
            <person name="Kim E."/>
            <person name="Koreny L."/>
            <person name="Kroth P.G."/>
            <person name="Liu Y."/>
            <person name="Malik S.-B."/>
            <person name="Maier U.G."/>
            <person name="McRose D."/>
            <person name="Mock T."/>
            <person name="Neilson J.A."/>
            <person name="Onodera N.T."/>
            <person name="Poole A.M."/>
            <person name="Pritham E.J."/>
            <person name="Richards T.A."/>
            <person name="Rocap G."/>
            <person name="Roy S.W."/>
            <person name="Sarai C."/>
            <person name="Schaack S."/>
            <person name="Shirato S."/>
            <person name="Slamovits C.H."/>
            <person name="Spencer D.F."/>
            <person name="Suzuki S."/>
            <person name="Worden A.Z."/>
            <person name="Zauner S."/>
            <person name="Barry K."/>
            <person name="Bell C."/>
            <person name="Bharti A.K."/>
            <person name="Crow J.A."/>
            <person name="Grimwood J."/>
            <person name="Kramer R."/>
            <person name="Lindquist E."/>
            <person name="Lucas S."/>
            <person name="Salamov A."/>
            <person name="McFadden G.I."/>
            <person name="Lane C.E."/>
            <person name="Keeling P.J."/>
            <person name="Gray M.W."/>
            <person name="Grigoriev I.V."/>
            <person name="Archibald J.M."/>
        </authorList>
    </citation>
    <scope>NUCLEOTIDE SEQUENCE</scope>
    <source>
        <strain evidence="4">CCMP2712</strain>
    </source>
</reference>